<feature type="region of interest" description="Disordered" evidence="8">
    <location>
        <begin position="1"/>
        <end position="23"/>
    </location>
</feature>
<feature type="transmembrane region" description="Helical" evidence="9">
    <location>
        <begin position="132"/>
        <end position="160"/>
    </location>
</feature>
<keyword evidence="6 9" id="KW-1133">Transmembrane helix</keyword>
<dbReference type="Proteomes" id="UP000199259">
    <property type="component" value="Unassembled WGS sequence"/>
</dbReference>
<proteinExistence type="predicted"/>
<comment type="caution">
    <text evidence="10">The sequence shown here is derived from an EMBL/GenBank/DDBJ whole genome shotgun (WGS) entry which is preliminary data.</text>
</comment>
<keyword evidence="2" id="KW-1003">Cell membrane</keyword>
<evidence type="ECO:0000313" key="11">
    <source>
        <dbReference type="Proteomes" id="UP000199259"/>
    </source>
</evidence>
<protein>
    <submittedName>
        <fullName evidence="10">Archaeosortase B, VPXXXP-CTERM-specific</fullName>
    </submittedName>
</protein>
<reference evidence="10 11" key="1">
    <citation type="submission" date="2016-10" db="EMBL/GenBank/DDBJ databases">
        <authorList>
            <person name="Varghese N."/>
            <person name="Submissions S."/>
        </authorList>
    </citation>
    <scope>NUCLEOTIDE SEQUENCE [LARGE SCALE GENOMIC DNA]</scope>
    <source>
        <strain evidence="10 11">PL 12/M</strain>
    </source>
</reference>
<comment type="subcellular location">
    <subcellularLocation>
        <location evidence="1">Cell membrane</location>
        <topology evidence="1">Multi-pass membrane protein</topology>
    </subcellularLocation>
</comment>
<gene>
    <name evidence="10" type="ORF">SAMN04488589_1881</name>
</gene>
<dbReference type="GO" id="GO:0005886">
    <property type="term" value="C:plasma membrane"/>
    <property type="evidence" value="ECO:0007669"/>
    <property type="project" value="UniProtKB-SubCell"/>
</dbReference>
<keyword evidence="11" id="KW-1185">Reference proteome</keyword>
<dbReference type="EMBL" id="FNCA01000005">
    <property type="protein sequence ID" value="SDF97343.1"/>
    <property type="molecule type" value="Genomic_DNA"/>
</dbReference>
<feature type="transmembrane region" description="Helical" evidence="9">
    <location>
        <begin position="166"/>
        <end position="188"/>
    </location>
</feature>
<evidence type="ECO:0000256" key="7">
    <source>
        <dbReference type="ARBA" id="ARBA00023136"/>
    </source>
</evidence>
<evidence type="ECO:0000256" key="5">
    <source>
        <dbReference type="ARBA" id="ARBA00022801"/>
    </source>
</evidence>
<dbReference type="InterPro" id="IPR019127">
    <property type="entry name" value="Exosortase"/>
</dbReference>
<keyword evidence="5" id="KW-0378">Hydrolase</keyword>
<dbReference type="GO" id="GO:0008233">
    <property type="term" value="F:peptidase activity"/>
    <property type="evidence" value="ECO:0007669"/>
    <property type="project" value="UniProtKB-KW"/>
</dbReference>
<evidence type="ECO:0000256" key="4">
    <source>
        <dbReference type="ARBA" id="ARBA00022692"/>
    </source>
</evidence>
<evidence type="ECO:0000256" key="9">
    <source>
        <dbReference type="SAM" id="Phobius"/>
    </source>
</evidence>
<accession>A0A7Z7FCV2</accession>
<evidence type="ECO:0000256" key="1">
    <source>
        <dbReference type="ARBA" id="ARBA00004651"/>
    </source>
</evidence>
<evidence type="ECO:0000313" key="10">
    <source>
        <dbReference type="EMBL" id="SDF97343.1"/>
    </source>
</evidence>
<evidence type="ECO:0000256" key="8">
    <source>
        <dbReference type="SAM" id="MobiDB-lite"/>
    </source>
</evidence>
<dbReference type="RefSeq" id="WP_091710195.1">
    <property type="nucleotide sequence ID" value="NZ_FNCA01000005.1"/>
</dbReference>
<dbReference type="InterPro" id="IPR026430">
    <property type="entry name" value="Archaeosortase_B"/>
</dbReference>
<organism evidence="10 11">
    <name type="scientific">Methanolobus vulcani</name>
    <dbReference type="NCBI Taxonomy" id="38026"/>
    <lineage>
        <taxon>Archaea</taxon>
        <taxon>Methanobacteriati</taxon>
        <taxon>Methanobacteriota</taxon>
        <taxon>Stenosarchaea group</taxon>
        <taxon>Methanomicrobia</taxon>
        <taxon>Methanosarcinales</taxon>
        <taxon>Methanosarcinaceae</taxon>
        <taxon>Methanolobus</taxon>
    </lineage>
</organism>
<keyword evidence="3" id="KW-0645">Protease</keyword>
<dbReference type="NCBIfam" id="TIGR04178">
    <property type="entry name" value="exo_archaeo"/>
    <property type="match status" value="1"/>
</dbReference>
<keyword evidence="7 9" id="KW-0472">Membrane</keyword>
<dbReference type="InterPro" id="IPR026392">
    <property type="entry name" value="Exo/Archaeosortase_dom"/>
</dbReference>
<feature type="transmembrane region" description="Helical" evidence="9">
    <location>
        <begin position="41"/>
        <end position="60"/>
    </location>
</feature>
<evidence type="ECO:0000256" key="6">
    <source>
        <dbReference type="ARBA" id="ARBA00022989"/>
    </source>
</evidence>
<dbReference type="Pfam" id="PF09721">
    <property type="entry name" value="Exosortase_EpsH"/>
    <property type="match status" value="1"/>
</dbReference>
<dbReference type="NCBIfam" id="TIGR04144">
    <property type="entry name" value="archaeo_VPXXXP"/>
    <property type="match status" value="1"/>
</dbReference>
<dbReference type="GO" id="GO:0006508">
    <property type="term" value="P:proteolysis"/>
    <property type="evidence" value="ECO:0007669"/>
    <property type="project" value="UniProtKB-KW"/>
</dbReference>
<keyword evidence="4 9" id="KW-0812">Transmembrane</keyword>
<feature type="compositionally biased region" description="Basic residues" evidence="8">
    <location>
        <begin position="1"/>
        <end position="14"/>
    </location>
</feature>
<evidence type="ECO:0000256" key="3">
    <source>
        <dbReference type="ARBA" id="ARBA00022670"/>
    </source>
</evidence>
<dbReference type="AlphaFoldDB" id="A0A7Z7FCV2"/>
<dbReference type="OrthoDB" id="125169at2157"/>
<evidence type="ECO:0000256" key="2">
    <source>
        <dbReference type="ARBA" id="ARBA00022475"/>
    </source>
</evidence>
<name>A0A7Z7FCV2_9EURY</name>
<sequence length="198" mass="22654">MVKQNRKPKGTRKSRSIDSGKTGDVGNKSQFKVFLKRNEKVLRFIGPYLFYIALFTLVYITFQEKFAFLNLLTADALSVLMSFLGIESSSYGQSVYMDGFSVMIIDECTGMYELLVYAGCILAYPTTLKKKLLGLALGIPAMLGVNMVRLIFLSFVGIIYPSMFSYVHYYLWQITFIFLIVMFMLLWIEKVVKNPSVR</sequence>